<feature type="coiled-coil region" evidence="8">
    <location>
        <begin position="27"/>
        <end position="54"/>
    </location>
</feature>
<feature type="domain" description="C2H2-type" evidence="10">
    <location>
        <begin position="280"/>
        <end position="307"/>
    </location>
</feature>
<evidence type="ECO:0000256" key="8">
    <source>
        <dbReference type="SAM" id="Coils"/>
    </source>
</evidence>
<feature type="compositionally biased region" description="Basic and acidic residues" evidence="9">
    <location>
        <begin position="85"/>
        <end position="102"/>
    </location>
</feature>
<dbReference type="PANTHER" id="PTHR16515">
    <property type="entry name" value="PR DOMAIN ZINC FINGER PROTEIN"/>
    <property type="match status" value="1"/>
</dbReference>
<keyword evidence="5" id="KW-0862">Zinc</keyword>
<protein>
    <submittedName>
        <fullName evidence="12 13">Zinc finger protein 699-like</fullName>
    </submittedName>
</protein>
<dbReference type="OrthoDB" id="8939517at2759"/>
<dbReference type="SMART" id="SM00355">
    <property type="entry name" value="ZnF_C2H2"/>
    <property type="match status" value="5"/>
</dbReference>
<dbReference type="InterPro" id="IPR036236">
    <property type="entry name" value="Znf_C2H2_sf"/>
</dbReference>
<evidence type="ECO:0000256" key="1">
    <source>
        <dbReference type="ARBA" id="ARBA00004123"/>
    </source>
</evidence>
<feature type="domain" description="C2H2-type" evidence="10">
    <location>
        <begin position="335"/>
        <end position="362"/>
    </location>
</feature>
<dbReference type="InterPro" id="IPR050331">
    <property type="entry name" value="Zinc_finger"/>
</dbReference>
<feature type="domain" description="C2H2-type" evidence="10">
    <location>
        <begin position="307"/>
        <end position="334"/>
    </location>
</feature>
<feature type="region of interest" description="Disordered" evidence="9">
    <location>
        <begin position="145"/>
        <end position="180"/>
    </location>
</feature>
<evidence type="ECO:0000313" key="13">
    <source>
        <dbReference type="RefSeq" id="XP_045544237.1"/>
    </source>
</evidence>
<evidence type="ECO:0000256" key="2">
    <source>
        <dbReference type="ARBA" id="ARBA00022723"/>
    </source>
</evidence>
<gene>
    <name evidence="12" type="primary">LOC106561298</name>
    <name evidence="13" type="synonym">LOC123724501</name>
</gene>
<reference evidence="12" key="1">
    <citation type="submission" date="2025-04" db="UniProtKB">
        <authorList>
            <consortium name="RefSeq"/>
        </authorList>
    </citation>
    <scope>IDENTIFICATION</scope>
    <source>
        <tissue evidence="12">Muscle</tissue>
    </source>
</reference>
<evidence type="ECO:0000256" key="3">
    <source>
        <dbReference type="ARBA" id="ARBA00022737"/>
    </source>
</evidence>
<dbReference type="Pfam" id="PF13912">
    <property type="entry name" value="zf-C2H2_6"/>
    <property type="match status" value="1"/>
</dbReference>
<feature type="region of interest" description="Disordered" evidence="9">
    <location>
        <begin position="79"/>
        <end position="106"/>
    </location>
</feature>
<evidence type="ECO:0000313" key="12">
    <source>
        <dbReference type="RefSeq" id="XP_013980569.1"/>
    </source>
</evidence>
<dbReference type="InterPro" id="IPR013087">
    <property type="entry name" value="Znf_C2H2_type"/>
</dbReference>
<keyword evidence="11" id="KW-1185">Reference proteome</keyword>
<comment type="subcellular location">
    <subcellularLocation>
        <location evidence="1">Nucleus</location>
    </subcellularLocation>
</comment>
<dbReference type="RefSeq" id="XP_013980569.1">
    <property type="nucleotide sequence ID" value="XM_014125094.1"/>
</dbReference>
<dbReference type="PROSITE" id="PS50157">
    <property type="entry name" value="ZINC_FINGER_C2H2_2"/>
    <property type="match status" value="5"/>
</dbReference>
<feature type="compositionally biased region" description="Basic and acidic residues" evidence="9">
    <location>
        <begin position="162"/>
        <end position="173"/>
    </location>
</feature>
<feature type="domain" description="C2H2-type" evidence="10">
    <location>
        <begin position="363"/>
        <end position="391"/>
    </location>
</feature>
<feature type="region of interest" description="Disordered" evidence="9">
    <location>
        <begin position="203"/>
        <end position="250"/>
    </location>
</feature>
<dbReference type="Proteomes" id="UP001652741">
    <property type="component" value="Chromosome ssa10"/>
</dbReference>
<dbReference type="GO" id="GO:0008270">
    <property type="term" value="F:zinc ion binding"/>
    <property type="evidence" value="ECO:0007669"/>
    <property type="project" value="UniProtKB-KW"/>
</dbReference>
<feature type="compositionally biased region" description="Polar residues" evidence="9">
    <location>
        <begin position="226"/>
        <end position="238"/>
    </location>
</feature>
<dbReference type="FunFam" id="3.30.160.60:FF:001498">
    <property type="entry name" value="Zinc finger protein 404"/>
    <property type="match status" value="1"/>
</dbReference>
<evidence type="ECO:0000259" key="10">
    <source>
        <dbReference type="PROSITE" id="PS50157"/>
    </source>
</evidence>
<dbReference type="Gene3D" id="3.30.160.60">
    <property type="entry name" value="Classic Zinc Finger"/>
    <property type="match status" value="5"/>
</dbReference>
<keyword evidence="6" id="KW-0539">Nucleus</keyword>
<keyword evidence="8" id="KW-0175">Coiled coil</keyword>
<feature type="compositionally biased region" description="Basic and acidic residues" evidence="9">
    <location>
        <begin position="239"/>
        <end position="250"/>
    </location>
</feature>
<evidence type="ECO:0000313" key="11">
    <source>
        <dbReference type="Proteomes" id="UP001652741"/>
    </source>
</evidence>
<organism evidence="11 12">
    <name type="scientific">Salmo salar</name>
    <name type="common">Atlantic salmon</name>
    <dbReference type="NCBI Taxonomy" id="8030"/>
    <lineage>
        <taxon>Eukaryota</taxon>
        <taxon>Metazoa</taxon>
        <taxon>Chordata</taxon>
        <taxon>Craniata</taxon>
        <taxon>Vertebrata</taxon>
        <taxon>Euteleostomi</taxon>
        <taxon>Actinopterygii</taxon>
        <taxon>Neopterygii</taxon>
        <taxon>Teleostei</taxon>
        <taxon>Protacanthopterygii</taxon>
        <taxon>Salmoniformes</taxon>
        <taxon>Salmonidae</taxon>
        <taxon>Salmoninae</taxon>
        <taxon>Salmo</taxon>
    </lineage>
</organism>
<dbReference type="RefSeq" id="XP_045544237.1">
    <property type="nucleotide sequence ID" value="XM_045688281.1"/>
</dbReference>
<name>A0A1S3KQG0_SALSA</name>
<feature type="domain" description="C2H2-type" evidence="10">
    <location>
        <begin position="252"/>
        <end position="279"/>
    </location>
</feature>
<keyword evidence="4 7" id="KW-0863">Zinc-finger</keyword>
<feature type="compositionally biased region" description="Basic residues" evidence="9">
    <location>
        <begin position="213"/>
        <end position="225"/>
    </location>
</feature>
<dbReference type="GO" id="GO:0045596">
    <property type="term" value="P:negative regulation of cell differentiation"/>
    <property type="evidence" value="ECO:0007669"/>
    <property type="project" value="UniProtKB-ARBA"/>
</dbReference>
<dbReference type="OMA" id="MSIHFRR"/>
<evidence type="ECO:0000256" key="7">
    <source>
        <dbReference type="PROSITE-ProRule" id="PRU00042"/>
    </source>
</evidence>
<evidence type="ECO:0000256" key="5">
    <source>
        <dbReference type="ARBA" id="ARBA00022833"/>
    </source>
</evidence>
<dbReference type="GO" id="GO:0010468">
    <property type="term" value="P:regulation of gene expression"/>
    <property type="evidence" value="ECO:0007669"/>
    <property type="project" value="TreeGrafter"/>
</dbReference>
<keyword evidence="3" id="KW-0677">Repeat</keyword>
<sequence length="396" mass="45668">MSKIQLLRVFLNERLRTAAEEILWAVEKTIAEEVSRSNEENDRLQRQLEIALIKLNRADILQQSVSEQVPPEQQQCVQEWSPSLRQEDPEPTQIKEEQEELRTSQWEEQLQELEDDTKDSIFTNAFMEPDCEDPTRHSYLYQAQNEGKEERDSLPSTSTAHIKTETGGEDYRLSEPTSDFQPNYARNPYCSAAQRENIDWMGVVGPPSGFKPVKSKKRWTGKRQSSHMNTKGRTSTESSDLKSPRQRDNAPCRCKVCGKSFQYMGSLMKHVQTHTNEKEHICGVCGKCFESTESMKHHIQTHIADRMCCHVCSKCFTSNRDLIVHMRTHTGDKPYQCSDCGKEFSVRNSLKRHMKIHAGGKGYSCSHCDKCFSTSFRLTFHMMRSHRGEIIQVSCM</sequence>
<dbReference type="AlphaFoldDB" id="A0A1S3KQG0"/>
<dbReference type="SUPFAM" id="SSF57667">
    <property type="entry name" value="beta-beta-alpha zinc fingers"/>
    <property type="match status" value="3"/>
</dbReference>
<keyword evidence="2" id="KW-0479">Metal-binding</keyword>
<dbReference type="PANTHER" id="PTHR16515:SF66">
    <property type="entry name" value="C2H2-TYPE DOMAIN-CONTAINING PROTEIN"/>
    <property type="match status" value="1"/>
</dbReference>
<dbReference type="FunFam" id="3.30.160.60:FF:000912">
    <property type="entry name" value="Zinc finger protein 660"/>
    <property type="match status" value="1"/>
</dbReference>
<dbReference type="PROSITE" id="PS00028">
    <property type="entry name" value="ZINC_FINGER_C2H2_1"/>
    <property type="match status" value="5"/>
</dbReference>
<evidence type="ECO:0000256" key="9">
    <source>
        <dbReference type="SAM" id="MobiDB-lite"/>
    </source>
</evidence>
<proteinExistence type="predicted"/>
<dbReference type="GO" id="GO:0005634">
    <property type="term" value="C:nucleus"/>
    <property type="evidence" value="ECO:0007669"/>
    <property type="project" value="UniProtKB-SubCell"/>
</dbReference>
<dbReference type="Pfam" id="PF00096">
    <property type="entry name" value="zf-C2H2"/>
    <property type="match status" value="3"/>
</dbReference>
<evidence type="ECO:0000256" key="6">
    <source>
        <dbReference type="ARBA" id="ARBA00023242"/>
    </source>
</evidence>
<dbReference type="GeneID" id="106561298"/>
<dbReference type="KEGG" id="sasa:106561298"/>
<accession>A0A1S3KQG0</accession>
<evidence type="ECO:0000256" key="4">
    <source>
        <dbReference type="ARBA" id="ARBA00022771"/>
    </source>
</evidence>